<dbReference type="PANTHER" id="PTHR31871">
    <property type="entry name" value="OS02G0137100 PROTEIN"/>
    <property type="match status" value="1"/>
</dbReference>
<comment type="caution">
    <text evidence="2">The sequence shown here is derived from an EMBL/GenBank/DDBJ whole genome shotgun (WGS) entry which is preliminary data.</text>
</comment>
<dbReference type="AlphaFoldDB" id="A0A9D5H2U6"/>
<name>A0A9D5H2U6_9LILI</name>
<feature type="compositionally biased region" description="Polar residues" evidence="1">
    <location>
        <begin position="1"/>
        <end position="10"/>
    </location>
</feature>
<protein>
    <submittedName>
        <fullName evidence="2">Uncharacterized protein</fullName>
    </submittedName>
</protein>
<dbReference type="OrthoDB" id="1100438at2759"/>
<evidence type="ECO:0000313" key="3">
    <source>
        <dbReference type="Proteomes" id="UP001085076"/>
    </source>
</evidence>
<organism evidence="2 3">
    <name type="scientific">Dioscorea zingiberensis</name>
    <dbReference type="NCBI Taxonomy" id="325984"/>
    <lineage>
        <taxon>Eukaryota</taxon>
        <taxon>Viridiplantae</taxon>
        <taxon>Streptophyta</taxon>
        <taxon>Embryophyta</taxon>
        <taxon>Tracheophyta</taxon>
        <taxon>Spermatophyta</taxon>
        <taxon>Magnoliopsida</taxon>
        <taxon>Liliopsida</taxon>
        <taxon>Dioscoreales</taxon>
        <taxon>Dioscoreaceae</taxon>
        <taxon>Dioscorea</taxon>
    </lineage>
</organism>
<dbReference type="EMBL" id="JAGGNH010000037">
    <property type="protein sequence ID" value="KAJ0961188.1"/>
    <property type="molecule type" value="Genomic_DNA"/>
</dbReference>
<accession>A0A9D5H2U6</accession>
<proteinExistence type="predicted"/>
<gene>
    <name evidence="2" type="ORF">J5N97_000831</name>
</gene>
<feature type="compositionally biased region" description="Basic and acidic residues" evidence="1">
    <location>
        <begin position="18"/>
        <end position="27"/>
    </location>
</feature>
<feature type="region of interest" description="Disordered" evidence="1">
    <location>
        <begin position="1"/>
        <end position="27"/>
    </location>
</feature>
<dbReference type="Proteomes" id="UP001085076">
    <property type="component" value="Unassembled WGS sequence"/>
</dbReference>
<keyword evidence="3" id="KW-1185">Reference proteome</keyword>
<evidence type="ECO:0000313" key="2">
    <source>
        <dbReference type="EMBL" id="KAJ0961188.1"/>
    </source>
</evidence>
<evidence type="ECO:0000256" key="1">
    <source>
        <dbReference type="SAM" id="MobiDB-lite"/>
    </source>
</evidence>
<dbReference type="NCBIfam" id="TIGR01589">
    <property type="entry name" value="A_thal_3526"/>
    <property type="match status" value="1"/>
</dbReference>
<dbReference type="Pfam" id="PF09713">
    <property type="entry name" value="A_thal_3526"/>
    <property type="match status" value="1"/>
</dbReference>
<reference evidence="2 3" key="1">
    <citation type="journal article" date="2022" name="Hortic Res">
        <title>The genome of Dioscorea zingiberensis sheds light on the biosynthesis, origin and evolution of the medicinally important diosgenin saponins.</title>
        <authorList>
            <person name="Li Y."/>
            <person name="Tan C."/>
            <person name="Li Z."/>
            <person name="Guo J."/>
            <person name="Li S."/>
            <person name="Chen X."/>
            <person name="Wang C."/>
            <person name="Dai X."/>
            <person name="Yang H."/>
            <person name="Song W."/>
            <person name="Hou L."/>
            <person name="Xu J."/>
            <person name="Tong Z."/>
            <person name="Xu A."/>
            <person name="Yuan X."/>
            <person name="Wang W."/>
            <person name="Yang Q."/>
            <person name="Chen L."/>
            <person name="Sun Z."/>
            <person name="Wang K."/>
            <person name="Pan B."/>
            <person name="Chen J."/>
            <person name="Bao Y."/>
            <person name="Liu F."/>
            <person name="Qi X."/>
            <person name="Gang D.R."/>
            <person name="Wen J."/>
            <person name="Li J."/>
        </authorList>
    </citation>
    <scope>NUCLEOTIDE SEQUENCE [LARGE SCALE GENOMIC DNA]</scope>
    <source>
        <strain evidence="2">Dzin_1.0</strain>
    </source>
</reference>
<dbReference type="InterPro" id="IPR006476">
    <property type="entry name" value="CHP01589_pln"/>
</dbReference>
<sequence>MEIGSSSQASKKAKCRKRNNDDANKTKVSEEIPTVECMRNVSSLIYHVRIRIETCLLSYLTKEQVVMKLENEAKIDPGITLEVWARLEAENAQFFSEYYARLELIRQINTFNTLLEQQHQLMKKLQGECQFKFNQAADHQQQQQIMQMQMRIPNANQPFYRNNPMTMTLQSPSLPPMNNQVSHMRYNQYSGNKLQSMAMSSQMLEQGQSSTKRARLDIVGQSSQAAVVQQKKINEQLKQKQVIQNPSDASSLAEIPKSFSFQDLTELLNSLDSNMDW</sequence>
<dbReference type="PANTHER" id="PTHR31871:SF47">
    <property type="entry name" value="ANGIOTENSIN-CONVERTING ENZYME 2"/>
    <property type="match status" value="1"/>
</dbReference>